<dbReference type="PROSITE" id="PS50930">
    <property type="entry name" value="HTH_LYTTR"/>
    <property type="match status" value="1"/>
</dbReference>
<evidence type="ECO:0000313" key="5">
    <source>
        <dbReference type="Proteomes" id="UP001168380"/>
    </source>
</evidence>
<comment type="caution">
    <text evidence="4">The sequence shown here is derived from an EMBL/GenBank/DDBJ whole genome shotgun (WGS) entry which is preliminary data.</text>
</comment>
<keyword evidence="2" id="KW-0472">Membrane</keyword>
<dbReference type="Proteomes" id="UP001168380">
    <property type="component" value="Unassembled WGS sequence"/>
</dbReference>
<dbReference type="Pfam" id="PF04397">
    <property type="entry name" value="LytTR"/>
    <property type="match status" value="1"/>
</dbReference>
<organism evidence="4 5">
    <name type="scientific">Gilvimarinus algae</name>
    <dbReference type="NCBI Taxonomy" id="3058037"/>
    <lineage>
        <taxon>Bacteria</taxon>
        <taxon>Pseudomonadati</taxon>
        <taxon>Pseudomonadota</taxon>
        <taxon>Gammaproteobacteria</taxon>
        <taxon>Cellvibrionales</taxon>
        <taxon>Cellvibrionaceae</taxon>
        <taxon>Gilvimarinus</taxon>
    </lineage>
</organism>
<evidence type="ECO:0000259" key="3">
    <source>
        <dbReference type="PROSITE" id="PS50930"/>
    </source>
</evidence>
<evidence type="ECO:0000313" key="4">
    <source>
        <dbReference type="EMBL" id="MDO3381142.1"/>
    </source>
</evidence>
<keyword evidence="4" id="KW-0238">DNA-binding</keyword>
<evidence type="ECO:0000256" key="2">
    <source>
        <dbReference type="SAM" id="Phobius"/>
    </source>
</evidence>
<dbReference type="SMART" id="SM00850">
    <property type="entry name" value="LytTR"/>
    <property type="match status" value="1"/>
</dbReference>
<evidence type="ECO:0000256" key="1">
    <source>
        <dbReference type="ARBA" id="ARBA00023012"/>
    </source>
</evidence>
<name>A0ABT8TAK1_9GAMM</name>
<keyword evidence="2" id="KW-1133">Transmembrane helix</keyword>
<dbReference type="RefSeq" id="WP_302711267.1">
    <property type="nucleotide sequence ID" value="NZ_JAULRT010000032.1"/>
</dbReference>
<keyword evidence="1" id="KW-0902">Two-component regulatory system</keyword>
<dbReference type="GO" id="GO:0003677">
    <property type="term" value="F:DNA binding"/>
    <property type="evidence" value="ECO:0007669"/>
    <property type="project" value="UniProtKB-KW"/>
</dbReference>
<sequence>MIQRTIFGVAPIRTSVLGVGAALTLLFTAVEPASSAGLGFLPRLLFWALHVGLGLGCLLLVSVVIRHFGAAGWALWALIILSGLLGAVLATGPYWALERLFAAQLGPEIVDDFWDRFGQRGIWQAIVAEFFGILPVFMSSWIALNLPLLFHRPTVYDPPDPPKETVSADWAREQKARRQALLESLPEVVGQELVAMSSDLHYLNVYTRLGQALVLGSLKKMAEAFGEEGLQVHRSHWVMKREVVRVFIGRDDAYCVMTTGLRVPISRSNRKLVKACFGQLRRQSPITEVHQAKA</sequence>
<feature type="domain" description="HTH LytTR-type" evidence="3">
    <location>
        <begin position="201"/>
        <end position="279"/>
    </location>
</feature>
<accession>A0ABT8TAK1</accession>
<dbReference type="EMBL" id="JAULRT010000032">
    <property type="protein sequence ID" value="MDO3381142.1"/>
    <property type="molecule type" value="Genomic_DNA"/>
</dbReference>
<dbReference type="Gene3D" id="2.40.50.1020">
    <property type="entry name" value="LytTr DNA-binding domain"/>
    <property type="match status" value="1"/>
</dbReference>
<proteinExistence type="predicted"/>
<gene>
    <name evidence="4" type="ORF">QWI16_03095</name>
</gene>
<feature type="transmembrane region" description="Helical" evidence="2">
    <location>
        <begin position="122"/>
        <end position="144"/>
    </location>
</feature>
<reference evidence="4" key="1">
    <citation type="submission" date="2023-07" db="EMBL/GenBank/DDBJ databases">
        <title>Gilvimarinus algae sp. nov., isolated from the surface of Kelp.</title>
        <authorList>
            <person name="Sun Y.Y."/>
            <person name="Gong Y."/>
            <person name="Du Z.J."/>
        </authorList>
    </citation>
    <scope>NUCLEOTIDE SEQUENCE</scope>
    <source>
        <strain evidence="4">SDUM040014</strain>
    </source>
</reference>
<keyword evidence="2" id="KW-0812">Transmembrane</keyword>
<dbReference type="InterPro" id="IPR007492">
    <property type="entry name" value="LytTR_DNA-bd_dom"/>
</dbReference>
<keyword evidence="5" id="KW-1185">Reference proteome</keyword>
<protein>
    <submittedName>
        <fullName evidence="4">LytTR family DNA-binding domain-containing protein</fullName>
    </submittedName>
</protein>
<feature type="transmembrane region" description="Helical" evidence="2">
    <location>
        <begin position="72"/>
        <end position="96"/>
    </location>
</feature>
<feature type="transmembrane region" description="Helical" evidence="2">
    <location>
        <begin position="45"/>
        <end position="65"/>
    </location>
</feature>